<dbReference type="CDD" id="cd00446">
    <property type="entry name" value="GrpE"/>
    <property type="match status" value="1"/>
</dbReference>
<dbReference type="PANTHER" id="PTHR21237:SF23">
    <property type="entry name" value="GRPE PROTEIN HOMOLOG, MITOCHONDRIAL"/>
    <property type="match status" value="1"/>
</dbReference>
<keyword evidence="3 4" id="KW-0346">Stress response</keyword>
<dbReference type="Proteomes" id="UP001519295">
    <property type="component" value="Unassembled WGS sequence"/>
</dbReference>
<keyword evidence="9" id="KW-1185">Reference proteome</keyword>
<reference evidence="8 9" key="1">
    <citation type="submission" date="2021-03" db="EMBL/GenBank/DDBJ databases">
        <title>Sequencing the genomes of 1000 actinobacteria strains.</title>
        <authorList>
            <person name="Klenk H.-P."/>
        </authorList>
    </citation>
    <scope>NUCLEOTIDE SEQUENCE [LARGE SCALE GENOMIC DNA]</scope>
    <source>
        <strain evidence="8 9">DSM 45256</strain>
    </source>
</reference>
<name>A0ABS4VM33_9PSEU</name>
<dbReference type="PROSITE" id="PS01071">
    <property type="entry name" value="GRPE"/>
    <property type="match status" value="1"/>
</dbReference>
<proteinExistence type="inferred from homology"/>
<dbReference type="PRINTS" id="PR00773">
    <property type="entry name" value="GRPEPROTEIN"/>
</dbReference>
<dbReference type="Pfam" id="PF01025">
    <property type="entry name" value="GrpE"/>
    <property type="match status" value="1"/>
</dbReference>
<dbReference type="InterPro" id="IPR000740">
    <property type="entry name" value="GrpE"/>
</dbReference>
<protein>
    <recommendedName>
        <fullName evidence="3 4">Protein GrpE</fullName>
    </recommendedName>
    <alternativeName>
        <fullName evidence="3">HSP-70 cofactor</fullName>
    </alternativeName>
</protein>
<evidence type="ECO:0000256" key="2">
    <source>
        <dbReference type="ARBA" id="ARBA00023186"/>
    </source>
</evidence>
<comment type="subunit">
    <text evidence="3">Homodimer.</text>
</comment>
<evidence type="ECO:0000256" key="7">
    <source>
        <dbReference type="SAM" id="MobiDB-lite"/>
    </source>
</evidence>
<keyword evidence="2 3" id="KW-0143">Chaperone</keyword>
<dbReference type="Gene3D" id="2.30.22.10">
    <property type="entry name" value="Head domain of nucleotide exchange factor GrpE"/>
    <property type="match status" value="1"/>
</dbReference>
<comment type="subcellular location">
    <subcellularLocation>
        <location evidence="3">Cytoplasm</location>
    </subcellularLocation>
</comment>
<evidence type="ECO:0000256" key="6">
    <source>
        <dbReference type="SAM" id="Coils"/>
    </source>
</evidence>
<dbReference type="EMBL" id="JAGINU010000001">
    <property type="protein sequence ID" value="MBP2364983.1"/>
    <property type="molecule type" value="Genomic_DNA"/>
</dbReference>
<dbReference type="InterPro" id="IPR013805">
    <property type="entry name" value="GrpE_CC"/>
</dbReference>
<feature type="region of interest" description="Disordered" evidence="7">
    <location>
        <begin position="206"/>
        <end position="239"/>
    </location>
</feature>
<dbReference type="SUPFAM" id="SSF58014">
    <property type="entry name" value="Coiled-coil domain of nucleotide exchange factor GrpE"/>
    <property type="match status" value="1"/>
</dbReference>
<gene>
    <name evidence="3" type="primary">grpE</name>
    <name evidence="8" type="ORF">JOF36_000679</name>
</gene>
<dbReference type="InterPro" id="IPR009012">
    <property type="entry name" value="GrpE_head"/>
</dbReference>
<feature type="region of interest" description="Disordered" evidence="7">
    <location>
        <begin position="1"/>
        <end position="66"/>
    </location>
</feature>
<feature type="compositionally biased region" description="Basic and acidic residues" evidence="7">
    <location>
        <begin position="1"/>
        <end position="25"/>
    </location>
</feature>
<keyword evidence="6" id="KW-0175">Coiled coil</keyword>
<sequence length="239" mass="25381">MADEKQQDEPVTFRDRRKVDPETGEARVGVDATTPGDATGSGVAEEATPAPAGTDPVAGPADGVDPEVEKLTAEVAERTADLQRVTAEYANYRRRADRDREQTQLAAKVSFVTDLLTVLDDFERAEQHGDLTGPFKSAADKVTGVVTRLGLEAFGAEGEPFDPQLHEAVQHEPAEGSGPTVTVLATVLRRGYRISDRILRPAMVTVLERPEDEAPGPAADEPEGSGENVSGENGPADPA</sequence>
<dbReference type="NCBIfam" id="NF010761">
    <property type="entry name" value="PRK14164.1"/>
    <property type="match status" value="1"/>
</dbReference>
<evidence type="ECO:0000313" key="9">
    <source>
        <dbReference type="Proteomes" id="UP001519295"/>
    </source>
</evidence>
<evidence type="ECO:0000256" key="5">
    <source>
        <dbReference type="RuleBase" id="RU004478"/>
    </source>
</evidence>
<evidence type="ECO:0000313" key="8">
    <source>
        <dbReference type="EMBL" id="MBP2364983.1"/>
    </source>
</evidence>
<feature type="compositionally biased region" description="Acidic residues" evidence="7">
    <location>
        <begin position="210"/>
        <end position="224"/>
    </location>
</feature>
<evidence type="ECO:0000256" key="1">
    <source>
        <dbReference type="ARBA" id="ARBA00009054"/>
    </source>
</evidence>
<comment type="caution">
    <text evidence="8">The sequence shown here is derived from an EMBL/GenBank/DDBJ whole genome shotgun (WGS) entry which is preliminary data.</text>
</comment>
<organism evidence="8 9">
    <name type="scientific">Pseudonocardia parietis</name>
    <dbReference type="NCBI Taxonomy" id="570936"/>
    <lineage>
        <taxon>Bacteria</taxon>
        <taxon>Bacillati</taxon>
        <taxon>Actinomycetota</taxon>
        <taxon>Actinomycetes</taxon>
        <taxon>Pseudonocardiales</taxon>
        <taxon>Pseudonocardiaceae</taxon>
        <taxon>Pseudonocardia</taxon>
    </lineage>
</organism>
<evidence type="ECO:0000256" key="4">
    <source>
        <dbReference type="RuleBase" id="RU000639"/>
    </source>
</evidence>
<feature type="coiled-coil region" evidence="6">
    <location>
        <begin position="68"/>
        <end position="102"/>
    </location>
</feature>
<accession>A0ABS4VM33</accession>
<feature type="compositionally biased region" description="Low complexity" evidence="7">
    <location>
        <begin position="225"/>
        <end position="239"/>
    </location>
</feature>
<dbReference type="RefSeq" id="WP_210024964.1">
    <property type="nucleotide sequence ID" value="NZ_JAGINU010000001.1"/>
</dbReference>
<keyword evidence="3" id="KW-0963">Cytoplasm</keyword>
<evidence type="ECO:0000256" key="3">
    <source>
        <dbReference type="HAMAP-Rule" id="MF_01151"/>
    </source>
</evidence>
<dbReference type="PANTHER" id="PTHR21237">
    <property type="entry name" value="GRPE PROTEIN"/>
    <property type="match status" value="1"/>
</dbReference>
<comment type="function">
    <text evidence="3 4">Participates actively in the response to hyperosmotic and heat shock by preventing the aggregation of stress-denatured proteins, in association with DnaK and GrpE. It is the nucleotide exchange factor for DnaK and may function as a thermosensor. Unfolded proteins bind initially to DnaJ; upon interaction with the DnaJ-bound protein, DnaK hydrolyzes its bound ATP, resulting in the formation of a stable complex. GrpE releases ADP from DnaK; ATP binding to DnaK triggers the release of the substrate protein, thus completing the reaction cycle. Several rounds of ATP-dependent interactions between DnaJ, DnaK and GrpE are required for fully efficient folding.</text>
</comment>
<comment type="similarity">
    <text evidence="1 3 5">Belongs to the GrpE family.</text>
</comment>
<dbReference type="HAMAP" id="MF_01151">
    <property type="entry name" value="GrpE"/>
    <property type="match status" value="1"/>
</dbReference>
<dbReference type="Gene3D" id="3.90.20.20">
    <property type="match status" value="1"/>
</dbReference>
<dbReference type="SUPFAM" id="SSF51064">
    <property type="entry name" value="Head domain of nucleotide exchange factor GrpE"/>
    <property type="match status" value="1"/>
</dbReference>